<dbReference type="InterPro" id="IPR001360">
    <property type="entry name" value="Glyco_hydro_1"/>
</dbReference>
<proteinExistence type="inferred from homology"/>
<dbReference type="InterPro" id="IPR017853">
    <property type="entry name" value="GH"/>
</dbReference>
<dbReference type="InterPro" id="IPR033132">
    <property type="entry name" value="GH_1_N_CS"/>
</dbReference>
<protein>
    <submittedName>
        <fullName evidence="3">6-phospho-beta-glucosidase</fullName>
    </submittedName>
</protein>
<keyword evidence="4" id="KW-1185">Reference proteome</keyword>
<dbReference type="Pfam" id="PF00232">
    <property type="entry name" value="Glyco_hydro_1"/>
    <property type="match status" value="2"/>
</dbReference>
<comment type="caution">
    <text evidence="3">The sequence shown here is derived from an EMBL/GenBank/DDBJ whole genome shotgun (WGS) entry which is preliminary data.</text>
</comment>
<dbReference type="EMBL" id="AYZO01000007">
    <property type="protein sequence ID" value="KRN13933.1"/>
    <property type="molecule type" value="Genomic_DNA"/>
</dbReference>
<accession>A0ABR5PW65</accession>
<evidence type="ECO:0000313" key="3">
    <source>
        <dbReference type="EMBL" id="KRN13933.1"/>
    </source>
</evidence>
<dbReference type="Proteomes" id="UP000051521">
    <property type="component" value="Unassembled WGS sequence"/>
</dbReference>
<evidence type="ECO:0000256" key="1">
    <source>
        <dbReference type="ARBA" id="ARBA00023295"/>
    </source>
</evidence>
<keyword evidence="1" id="KW-0378">Hydrolase</keyword>
<reference evidence="3 4" key="1">
    <citation type="journal article" date="2015" name="Genome Announc.">
        <title>Expanding the biotechnology potential of lactobacilli through comparative genomics of 213 strains and associated genera.</title>
        <authorList>
            <person name="Sun Z."/>
            <person name="Harris H.M."/>
            <person name="McCann A."/>
            <person name="Guo C."/>
            <person name="Argimon S."/>
            <person name="Zhang W."/>
            <person name="Yang X."/>
            <person name="Jeffery I.B."/>
            <person name="Cooney J.C."/>
            <person name="Kagawa T.F."/>
            <person name="Liu W."/>
            <person name="Song Y."/>
            <person name="Salvetti E."/>
            <person name="Wrobel A."/>
            <person name="Rasinkangas P."/>
            <person name="Parkhill J."/>
            <person name="Rea M.C."/>
            <person name="O'Sullivan O."/>
            <person name="Ritari J."/>
            <person name="Douillard F.P."/>
            <person name="Paul Ross R."/>
            <person name="Yang R."/>
            <person name="Briner A.E."/>
            <person name="Felis G.E."/>
            <person name="de Vos W.M."/>
            <person name="Barrangou R."/>
            <person name="Klaenhammer T.R."/>
            <person name="Caufield P.W."/>
            <person name="Cui Y."/>
            <person name="Zhang H."/>
            <person name="O'Toole P.W."/>
        </authorList>
    </citation>
    <scope>NUCLEOTIDE SEQUENCE [LARGE SCALE GENOMIC DNA]</scope>
    <source>
        <strain evidence="3 4">DSM 23908</strain>
    </source>
</reference>
<dbReference type="Gene3D" id="3.20.20.80">
    <property type="entry name" value="Glycosidases"/>
    <property type="match status" value="1"/>
</dbReference>
<dbReference type="PANTHER" id="PTHR10353">
    <property type="entry name" value="GLYCOSYL HYDROLASE"/>
    <property type="match status" value="1"/>
</dbReference>
<dbReference type="PRINTS" id="PR00131">
    <property type="entry name" value="GLHYDRLASE1"/>
</dbReference>
<dbReference type="PANTHER" id="PTHR10353:SF122">
    <property type="entry name" value="6-PHOSPHO-BETA-GLUCOSIDASE ASCB-RELATED"/>
    <property type="match status" value="1"/>
</dbReference>
<dbReference type="SUPFAM" id="SSF51445">
    <property type="entry name" value="(Trans)glycosidases"/>
    <property type="match status" value="1"/>
</dbReference>
<evidence type="ECO:0000313" key="4">
    <source>
        <dbReference type="Proteomes" id="UP000051521"/>
    </source>
</evidence>
<evidence type="ECO:0000256" key="2">
    <source>
        <dbReference type="RuleBase" id="RU003690"/>
    </source>
</evidence>
<gene>
    <name evidence="3" type="ORF">FC38_GL001695</name>
</gene>
<comment type="similarity">
    <text evidence="2">Belongs to the glycosyl hydrolase 1 family.</text>
</comment>
<organism evidence="3 4">
    <name type="scientific">Lactobacillus gigeriorum DSM 23908 = CRBIP 24.85</name>
    <dbReference type="NCBI Taxonomy" id="1423751"/>
    <lineage>
        <taxon>Bacteria</taxon>
        <taxon>Bacillati</taxon>
        <taxon>Bacillota</taxon>
        <taxon>Bacilli</taxon>
        <taxon>Lactobacillales</taxon>
        <taxon>Lactobacillaceae</taxon>
        <taxon>Lactobacillus</taxon>
    </lineage>
</organism>
<name>A0ABR5PW65_9LACO</name>
<dbReference type="PROSITE" id="PS00653">
    <property type="entry name" value="GLYCOSYL_HYDROL_F1_2"/>
    <property type="match status" value="1"/>
</dbReference>
<sequence>MGRKIMAKFPKEFLWGGATAANQYEGAYLEGGKGLSTSDVLTNGSHTEPRRVTWKNPDTGETGTTSFFEIGQKGLPNGAVPAVLDGYYYPSHEATDFYHHYQEDIKLMAEMGFKTFRLSINWARIFPNGDDQKPNEEGLAFYEKVFQELKKYGIEPLVTLSHYETPLALAINYGGWVDRSLIDFFVNYATTVMKRYKGLVKYYLTFNEINCMEFMPFMAGGVTDPTPQNKAQAAHNQFVASSLTVKAAREIDPEIKVGQMLAYGPRYTYTCDPKDQLLVMEEMQDTFFYSDVQTGGYYPNYRLKYYEREGIKLDDRPEDYDLIKNYSADFLSFSCYGSTTVTTHEVDGNDGGNFIMGVKNPYLKTNAWGWATDPAVLRLALNTLYDRYRKPLWIVENGIGWADQVSEDGKIHDDYRIEYLQENISSMRDAITIDGVDLMGYTMWGCIDLVSAGTGEMRKRYGFVYVDKDDEGKGTLARTPKDSFYWYKKVIASQGEDLTN</sequence>
<keyword evidence="1" id="KW-0326">Glycosidase</keyword>